<dbReference type="Proteomes" id="UP000038802">
    <property type="component" value="Unassembled WGS sequence"/>
</dbReference>
<evidence type="ECO:0000313" key="8">
    <source>
        <dbReference type="Proteomes" id="UP000039021"/>
    </source>
</evidence>
<name>A0A0U0SKZ5_MYCTX</name>
<evidence type="ECO:0000313" key="5">
    <source>
        <dbReference type="EMBL" id="COX24731.1"/>
    </source>
</evidence>
<dbReference type="Proteomes" id="UP000039021">
    <property type="component" value="Unassembled WGS sequence"/>
</dbReference>
<evidence type="ECO:0000313" key="9">
    <source>
        <dbReference type="Proteomes" id="UP000044938"/>
    </source>
</evidence>
<reference evidence="7 8" key="1">
    <citation type="submission" date="2015-03" db="EMBL/GenBank/DDBJ databases">
        <authorList>
            <consortium name="Pathogen Informatics"/>
        </authorList>
    </citation>
    <scope>NUCLEOTIDE SEQUENCE [LARGE SCALE GENOMIC DNA]</scope>
    <source>
        <strain evidence="3 12">Bir 185</strain>
        <strain evidence="2 10">C09601061</strain>
        <strain evidence="1 11">G09901357</strain>
        <strain evidence="7">K00500041</strain>
        <strain evidence="5 9">M09401471</strain>
        <strain evidence="8">N09902308</strain>
    </source>
</reference>
<evidence type="ECO:0000313" key="11">
    <source>
        <dbReference type="Proteomes" id="UP000048289"/>
    </source>
</evidence>
<dbReference type="Proteomes" id="UP000048289">
    <property type="component" value="Unassembled WGS sequence"/>
</dbReference>
<dbReference type="Proteomes" id="UP000044938">
    <property type="component" value="Unassembled WGS sequence"/>
</dbReference>
<evidence type="ECO:0000313" key="4">
    <source>
        <dbReference type="EMBL" id="COW88640.1"/>
    </source>
</evidence>
<dbReference type="EMBL" id="CFOE01000760">
    <property type="protein sequence ID" value="CFE45509.1"/>
    <property type="molecule type" value="Genomic_DNA"/>
</dbReference>
<organism evidence="4 7">
    <name type="scientific">Mycobacterium tuberculosis</name>
    <dbReference type="NCBI Taxonomy" id="1773"/>
    <lineage>
        <taxon>Bacteria</taxon>
        <taxon>Bacillati</taxon>
        <taxon>Actinomycetota</taxon>
        <taxon>Actinomycetes</taxon>
        <taxon>Mycobacteriales</taxon>
        <taxon>Mycobacteriaceae</taxon>
        <taxon>Mycobacterium</taxon>
        <taxon>Mycobacterium tuberculosis complex</taxon>
    </lineage>
</organism>
<protein>
    <submittedName>
        <fullName evidence="4">Uncharacterized protein</fullName>
    </submittedName>
</protein>
<dbReference type="Proteomes" id="UP000050164">
    <property type="component" value="Unassembled WGS sequence"/>
</dbReference>
<sequence>MPSPSRSNFTKPIAAQSSLSHCRTLRLAMRAHSTGHTSAIGRSQMTMPPEWMPRCRGRLRIWVARSITCSGMPSTSSACPVQWLTCLLHASCWPGEKPRARAMSRTALRPR</sequence>
<accession>A0A0U0SKZ5</accession>
<evidence type="ECO:0000313" key="1">
    <source>
        <dbReference type="EMBL" id="CFE45509.1"/>
    </source>
</evidence>
<proteinExistence type="predicted"/>
<dbReference type="EMBL" id="CNFT01002182">
    <property type="protein sequence ID" value="CKU03622.1"/>
    <property type="molecule type" value="Genomic_DNA"/>
</dbReference>
<evidence type="ECO:0000313" key="12">
    <source>
        <dbReference type="Proteomes" id="UP000050164"/>
    </source>
</evidence>
<dbReference type="EMBL" id="CSAJ01000815">
    <property type="protein sequence ID" value="COX24731.1"/>
    <property type="molecule type" value="Genomic_DNA"/>
</dbReference>
<dbReference type="AlphaFoldDB" id="A0A0U0SKZ5"/>
<evidence type="ECO:0000313" key="2">
    <source>
        <dbReference type="EMBL" id="CFR99348.1"/>
    </source>
</evidence>
<dbReference type="EMBL" id="CSAE01000765">
    <property type="protein sequence ID" value="COW88640.1"/>
    <property type="molecule type" value="Genomic_DNA"/>
</dbReference>
<evidence type="ECO:0000313" key="3">
    <source>
        <dbReference type="EMBL" id="CKU03622.1"/>
    </source>
</evidence>
<reference evidence="6" key="2">
    <citation type="submission" date="2015-03" db="EMBL/GenBank/DDBJ databases">
        <authorList>
            <consortium name="Pathogen Informatics"/>
            <person name="Murphy D."/>
        </authorList>
    </citation>
    <scope>NUCLEOTIDE SEQUENCE</scope>
    <source>
        <strain evidence="6">N09902308</strain>
    </source>
</reference>
<dbReference type="Proteomes" id="UP000046680">
    <property type="component" value="Unassembled WGS sequence"/>
</dbReference>
<gene>
    <name evidence="2" type="ORF">ERS007657_03448</name>
    <name evidence="1" type="ORF">ERS007681_03847</name>
    <name evidence="4" type="ORF">ERS007703_04394</name>
    <name evidence="5" type="ORF">ERS007720_04158</name>
    <name evidence="6" type="ORF">ERS007739_02902</name>
    <name evidence="3" type="ORF">ERS027659_05013</name>
</gene>
<dbReference type="EMBL" id="CSBK01001406">
    <property type="protein sequence ID" value="COY63155.1"/>
    <property type="molecule type" value="Genomic_DNA"/>
</dbReference>
<evidence type="ECO:0000313" key="6">
    <source>
        <dbReference type="EMBL" id="COY63155.1"/>
    </source>
</evidence>
<evidence type="ECO:0000313" key="10">
    <source>
        <dbReference type="Proteomes" id="UP000046680"/>
    </source>
</evidence>
<evidence type="ECO:0000313" key="7">
    <source>
        <dbReference type="Proteomes" id="UP000038802"/>
    </source>
</evidence>
<reference evidence="4" key="3">
    <citation type="submission" date="2015-03" db="EMBL/GenBank/DDBJ databases">
        <authorList>
            <person name="Murphy D."/>
        </authorList>
    </citation>
    <scope>NUCLEOTIDE SEQUENCE [LARGE SCALE GENOMIC DNA]</scope>
    <source>
        <strain evidence="4">K00500041</strain>
    </source>
</reference>
<dbReference type="EMBL" id="CGCX01001669">
    <property type="protein sequence ID" value="CFR99348.1"/>
    <property type="molecule type" value="Genomic_DNA"/>
</dbReference>